<dbReference type="AlphaFoldDB" id="A0A0D6P5M3"/>
<feature type="chain" id="PRO_5002309501" evidence="2">
    <location>
        <begin position="25"/>
        <end position="485"/>
    </location>
</feature>
<sequence>MIRRIKLVVVPALLLVLGGAPAWAGPPAGTTTVTAVPGPVAAAALAPLTVDPDPRAVVTSGSNGPPITLTKGALRALDFNDRVTRIIVTDGAVIDASVLSEREVRLVALKTGRTAVTVTTAAGAAVTYTVAVVPEMARVQSLLAQDPSLRGLHLASDDDRIIVTGQVGSVQAHAHAIDILHAFYGDQIVDLIQTAGGQMIAVEIRFAAVQADTLKELGFNLSSFGQGFSFATSGPSSLGGYGFARSGLSVGGTLPLADAFNLLLASPASNLVSVISALSDANIASVLAEPTLMVRSGDQADFIAGGEVPIPVPQGGSAAGAVTIEYHQYGVRLRIAPSLLGSGRIAMTVSPEVSEIDTANQLSISGYAVPAFRKRSTSTTIELNDGQSFVLAGLIYSSVNIDDARIPGLGDLPIIGNFFRYARNARERQELIIIATPHVVQALPPGPLPPLPGEAFQHGYDPGVADMALDRKPGSAAIAAYGLMR</sequence>
<evidence type="ECO:0000313" key="5">
    <source>
        <dbReference type="EMBL" id="GAN76967.1"/>
    </source>
</evidence>
<comment type="similarity">
    <text evidence="1">Belongs to the bacterial secretin family.</text>
</comment>
<dbReference type="InterPro" id="IPR004846">
    <property type="entry name" value="T2SS/T3SS_dom"/>
</dbReference>
<dbReference type="GO" id="GO:0009306">
    <property type="term" value="P:protein secretion"/>
    <property type="evidence" value="ECO:0007669"/>
    <property type="project" value="InterPro"/>
</dbReference>
<name>A0A0D6P5M3_9PROT</name>
<proteinExistence type="inferred from homology"/>
<dbReference type="PRINTS" id="PR00811">
    <property type="entry name" value="BCTERIALGSPD"/>
</dbReference>
<feature type="domain" description="Pilus formation protein N-terminal" evidence="4">
    <location>
        <begin position="66"/>
        <end position="132"/>
    </location>
</feature>
<dbReference type="OrthoDB" id="9775455at2"/>
<gene>
    <name evidence="5" type="ORF">Asru_0207_05</name>
</gene>
<evidence type="ECO:0000256" key="1">
    <source>
        <dbReference type="RuleBase" id="RU004003"/>
    </source>
</evidence>
<dbReference type="RefSeq" id="WP_048860907.1">
    <property type="nucleotide sequence ID" value="NZ_BANB01000207.1"/>
</dbReference>
<evidence type="ECO:0000313" key="6">
    <source>
        <dbReference type="Proteomes" id="UP000032680"/>
    </source>
</evidence>
<dbReference type="PANTHER" id="PTHR30332:SF17">
    <property type="entry name" value="TYPE IV PILIATION SYSTEM PROTEIN DR_0774-RELATED"/>
    <property type="match status" value="1"/>
</dbReference>
<dbReference type="InterPro" id="IPR050810">
    <property type="entry name" value="Bact_Secretion_Sys_Channel"/>
</dbReference>
<dbReference type="Pfam" id="PF13629">
    <property type="entry name" value="T2SS-T3SS_pil_N"/>
    <property type="match status" value="1"/>
</dbReference>
<evidence type="ECO:0000259" key="3">
    <source>
        <dbReference type="Pfam" id="PF00263"/>
    </source>
</evidence>
<dbReference type="PANTHER" id="PTHR30332">
    <property type="entry name" value="PROBABLE GENERAL SECRETION PATHWAY PROTEIN D"/>
    <property type="match status" value="1"/>
</dbReference>
<dbReference type="Pfam" id="PF00263">
    <property type="entry name" value="Secretin"/>
    <property type="match status" value="1"/>
</dbReference>
<keyword evidence="2" id="KW-0732">Signal</keyword>
<reference evidence="5 6" key="1">
    <citation type="submission" date="2012-11" db="EMBL/GenBank/DDBJ databases">
        <title>Whole genome sequence of Acidisphaera rubrifaciens HS-AP3.</title>
        <authorList>
            <person name="Azuma Y."/>
            <person name="Higashiura N."/>
            <person name="Hirakawa H."/>
            <person name="Matsushita K."/>
        </authorList>
    </citation>
    <scope>NUCLEOTIDE SEQUENCE [LARGE SCALE GENOMIC DNA]</scope>
    <source>
        <strain evidence="5 6">HS-AP3</strain>
    </source>
</reference>
<protein>
    <submittedName>
        <fullName evidence="5">Secretion system type II/III protein</fullName>
    </submittedName>
</protein>
<keyword evidence="6" id="KW-1185">Reference proteome</keyword>
<dbReference type="InterPro" id="IPR032789">
    <property type="entry name" value="T2SS-T3SS_pil_N"/>
</dbReference>
<evidence type="ECO:0000256" key="2">
    <source>
        <dbReference type="SAM" id="SignalP"/>
    </source>
</evidence>
<organism evidence="5 6">
    <name type="scientific">Acidisphaera rubrifaciens HS-AP3</name>
    <dbReference type="NCBI Taxonomy" id="1231350"/>
    <lineage>
        <taxon>Bacteria</taxon>
        <taxon>Pseudomonadati</taxon>
        <taxon>Pseudomonadota</taxon>
        <taxon>Alphaproteobacteria</taxon>
        <taxon>Acetobacterales</taxon>
        <taxon>Acetobacteraceae</taxon>
        <taxon>Acidisphaera</taxon>
    </lineage>
</organism>
<feature type="signal peptide" evidence="2">
    <location>
        <begin position="1"/>
        <end position="24"/>
    </location>
</feature>
<dbReference type="EMBL" id="BANB01000207">
    <property type="protein sequence ID" value="GAN76967.1"/>
    <property type="molecule type" value="Genomic_DNA"/>
</dbReference>
<evidence type="ECO:0000259" key="4">
    <source>
        <dbReference type="Pfam" id="PF13629"/>
    </source>
</evidence>
<dbReference type="Proteomes" id="UP000032680">
    <property type="component" value="Unassembled WGS sequence"/>
</dbReference>
<feature type="domain" description="Type II/III secretion system secretin-like" evidence="3">
    <location>
        <begin position="277"/>
        <end position="441"/>
    </location>
</feature>
<dbReference type="GO" id="GO:0015627">
    <property type="term" value="C:type II protein secretion system complex"/>
    <property type="evidence" value="ECO:0007669"/>
    <property type="project" value="TreeGrafter"/>
</dbReference>
<dbReference type="InterPro" id="IPR001775">
    <property type="entry name" value="GspD/PilQ"/>
</dbReference>
<comment type="caution">
    <text evidence="5">The sequence shown here is derived from an EMBL/GenBank/DDBJ whole genome shotgun (WGS) entry which is preliminary data.</text>
</comment>
<accession>A0A0D6P5M3</accession>